<dbReference type="RefSeq" id="WP_146226121.1">
    <property type="nucleotide sequence ID" value="NZ_QJTF01000035.1"/>
</dbReference>
<dbReference type="EMBL" id="QJTF01000035">
    <property type="protein sequence ID" value="PYE85225.1"/>
    <property type="molecule type" value="Genomic_DNA"/>
</dbReference>
<dbReference type="Proteomes" id="UP000247454">
    <property type="component" value="Unassembled WGS sequence"/>
</dbReference>
<keyword evidence="2" id="KW-1185">Reference proteome</keyword>
<sequence>MSQDEVVTIDLDLIGNPNPTAQNFIQREARTRVIRALSRPVKPPADENEKDDRPAALNVLQERRHDAILVSARRGEGKTTFLASILKSIETNEYRDEFAKENAGKTTAQTKLYSLGIIDPTLIETKQNIIIAVIDRIRIATEHRRTRSGRFDEHKQVEDALRRLAQGLSLLDGIGEGLYAGKDWLDPDYVLDRGLEDASAAHDFERRFRAYVKAAAKYMDTDAFVLAIDDVDTWFERGWPVLEALRKYFVTPQLRIILSGDLSLYALLVRRQQWGQMGQDFLKAEKLRDDADRQRDDADSHPSLIGKINSMVDALQDQYLVKVAPPENRADLMPLAYHAKIRTFEVKATALPVPMSLDDFIHRLVDRVFGNRYEPDVQLIRRQLLQIPTRSALQVLAGAVAVCATDDPKADSERRAAQDALMHIAWTALMSLGLEVEKTRDAAPDAIFGVLGEWLTRSALWPTLGRFHPDAVDADDSNLVALYVTAVLNGVFRASPGKLIDYWLRIAIVREKVDRGEIASSSISRLFSHLSAGTVESSLQFVSRLASWEAIEGREGNRRNDADIRLSGASVPLQRVREAPAAARELYGLEYAGKLKLNREAFLNLAPSPAPRTDQILTALPPPLRGYHKALLNAGWSYASRRRKEAGFQVYFVNAAEDLSDRLDRNSRLVARIPLNRIVSGQAAEAGSYSFPRILAVIGELIDLLSNEKRQVGIKAVLRASSQARSYPTPAATRAGLAGVDDDLDDDDYLAADRDPSASDDNWSIEDVLNSWLSDHAKRGPLRPLAPIVLSRMWTRFTYTFHNVRENLRHGETRYLGVLMHRSVIAFLHSVGYEAMRAANVGVSDSLSNNPVNSGEITVGLLNEIYNNPENEHFRKTPEFAFFDLIFTCPLWGYFLARDERDEVAAPRRGDPNNQIVKTYQEKTSSYWSEAKAPFALIELYSPRKEAEAAATFDGLFFPLNTVQLQGQFTQNRRFGPVLSKALARATTQKGGQATDAATGTSNEIDILNELDNL</sequence>
<organism evidence="1 2">
    <name type="scientific">Phyllobacterium leguminum</name>
    <dbReference type="NCBI Taxonomy" id="314237"/>
    <lineage>
        <taxon>Bacteria</taxon>
        <taxon>Pseudomonadati</taxon>
        <taxon>Pseudomonadota</taxon>
        <taxon>Alphaproteobacteria</taxon>
        <taxon>Hyphomicrobiales</taxon>
        <taxon>Phyllobacteriaceae</taxon>
        <taxon>Phyllobacterium</taxon>
    </lineage>
</organism>
<proteinExistence type="predicted"/>
<protein>
    <submittedName>
        <fullName evidence="1">Uncharacterized protein</fullName>
    </submittedName>
</protein>
<name>A0A318SV01_9HYPH</name>
<gene>
    <name evidence="1" type="ORF">C7477_1354</name>
</gene>
<dbReference type="OrthoDB" id="8434746at2"/>
<reference evidence="1 2" key="1">
    <citation type="submission" date="2018-06" db="EMBL/GenBank/DDBJ databases">
        <title>Genomic Encyclopedia of Type Strains, Phase III (KMG-III): the genomes of soil and plant-associated and newly described type strains.</title>
        <authorList>
            <person name="Whitman W."/>
        </authorList>
    </citation>
    <scope>NUCLEOTIDE SEQUENCE [LARGE SCALE GENOMIC DNA]</scope>
    <source>
        <strain evidence="1 2">ORS 1419</strain>
    </source>
</reference>
<comment type="caution">
    <text evidence="1">The sequence shown here is derived from an EMBL/GenBank/DDBJ whole genome shotgun (WGS) entry which is preliminary data.</text>
</comment>
<evidence type="ECO:0000313" key="2">
    <source>
        <dbReference type="Proteomes" id="UP000247454"/>
    </source>
</evidence>
<evidence type="ECO:0000313" key="1">
    <source>
        <dbReference type="EMBL" id="PYE85225.1"/>
    </source>
</evidence>
<dbReference type="AlphaFoldDB" id="A0A318SV01"/>
<accession>A0A318SV01</accession>